<proteinExistence type="predicted"/>
<dbReference type="RefSeq" id="WP_123067602.1">
    <property type="nucleotide sequence ID" value="NZ_JSAB01000004.1"/>
</dbReference>
<dbReference type="EMBL" id="JSAB01000004">
    <property type="protein sequence ID" value="RNF32720.1"/>
    <property type="molecule type" value="Genomic_DNA"/>
</dbReference>
<accession>A0A422QRS8</accession>
<keyword evidence="2" id="KW-1185">Reference proteome</keyword>
<name>A0A422QRS8_9BURK</name>
<reference evidence="1" key="1">
    <citation type="submission" date="2014-10" db="EMBL/GenBank/DDBJ databases">
        <title>Massilia sp. genome.</title>
        <authorList>
            <person name="Xu B."/>
            <person name="Dai L."/>
            <person name="Huang Z."/>
        </authorList>
    </citation>
    <scope>NUCLEOTIDE SEQUENCE [LARGE SCALE GENOMIC DNA]</scope>
    <source>
        <strain evidence="1">CFS-1</strain>
    </source>
</reference>
<evidence type="ECO:0000313" key="2">
    <source>
        <dbReference type="Proteomes" id="UP000283254"/>
    </source>
</evidence>
<evidence type="ECO:0008006" key="3">
    <source>
        <dbReference type="Google" id="ProtNLM"/>
    </source>
</evidence>
<dbReference type="AlphaFoldDB" id="A0A422QRS8"/>
<comment type="caution">
    <text evidence="1">The sequence shown here is derived from an EMBL/GenBank/DDBJ whole genome shotgun (WGS) entry which is preliminary data.</text>
</comment>
<evidence type="ECO:0000313" key="1">
    <source>
        <dbReference type="EMBL" id="RNF32720.1"/>
    </source>
</evidence>
<sequence length="128" mass="14059">MDVSDEPGGHARRRLSQQDFDSALFAALQEGVCATADIARRLAYSRSRVCVRLIELEDLNHVHRIGKEPGKADVWKHGPELGRDGTPLYPVEPLYPEMAPTPVYADFTPVNGRDPLVAALFGPAPLRA</sequence>
<dbReference type="Proteomes" id="UP000283254">
    <property type="component" value="Unassembled WGS sequence"/>
</dbReference>
<dbReference type="OrthoDB" id="8757047at2"/>
<organism evidence="1 2">
    <name type="scientific">Massilia aurea</name>
    <dbReference type="NCBI Taxonomy" id="373040"/>
    <lineage>
        <taxon>Bacteria</taxon>
        <taxon>Pseudomonadati</taxon>
        <taxon>Pseudomonadota</taxon>
        <taxon>Betaproteobacteria</taxon>
        <taxon>Burkholderiales</taxon>
        <taxon>Oxalobacteraceae</taxon>
        <taxon>Telluria group</taxon>
        <taxon>Massilia</taxon>
    </lineage>
</organism>
<gene>
    <name evidence="1" type="ORF">NM04_00520</name>
</gene>
<protein>
    <recommendedName>
        <fullName evidence="3">Transcriptional regulator</fullName>
    </recommendedName>
</protein>